<feature type="domain" description="DDE Tnp4" evidence="8">
    <location>
        <begin position="153"/>
        <end position="209"/>
    </location>
</feature>
<sequence>MDMTNKDEDDAIIGAEAISVLAFRVANNVAYKNQSSISREPYTNKDQEREFYMNSILNGSDVHCIGQIRMSKHVFYELCNALRRNNLLSSSKNMSIQEQVLIFLEIDGFNERFRMIGSQFYKSIESIHRCFDTVLQAVLKLYTILIKPPNGTIDGTHVLASVPIEQQSRFCGQKGTTTQNVLAAINFNLKFTYVLDGWGKSAHDSHILNDALKRPNGFQILQAILFNLK</sequence>
<dbReference type="InterPro" id="IPR027806">
    <property type="entry name" value="HARBI1_dom"/>
</dbReference>
<evidence type="ECO:0000256" key="4">
    <source>
        <dbReference type="ARBA" id="ARBA00022722"/>
    </source>
</evidence>
<accession>A0A3Q7GTB0</accession>
<dbReference type="InterPro" id="IPR045249">
    <property type="entry name" value="HARBI1-like"/>
</dbReference>
<evidence type="ECO:0000256" key="7">
    <source>
        <dbReference type="ARBA" id="ARBA00023242"/>
    </source>
</evidence>
<evidence type="ECO:0000256" key="2">
    <source>
        <dbReference type="ARBA" id="ARBA00004123"/>
    </source>
</evidence>
<dbReference type="Gramene" id="Solyc06g051665.1.1">
    <property type="protein sequence ID" value="Solyc06g051665.1.1"/>
    <property type="gene ID" value="Solyc06g051665.1"/>
</dbReference>
<evidence type="ECO:0000259" key="8">
    <source>
        <dbReference type="Pfam" id="PF13359"/>
    </source>
</evidence>
<dbReference type="EnsemblPlants" id="Solyc06g051665.1.1">
    <property type="protein sequence ID" value="Solyc06g051665.1.1"/>
    <property type="gene ID" value="Solyc06g051665.1"/>
</dbReference>
<dbReference type="InterPro" id="IPR058353">
    <property type="entry name" value="DUF8040"/>
</dbReference>
<name>A0A3Q7GTB0_SOLLC</name>
<dbReference type="Proteomes" id="UP000004994">
    <property type="component" value="Chromosome 6"/>
</dbReference>
<proteinExistence type="inferred from homology"/>
<keyword evidence="4" id="KW-0540">Nuclease</keyword>
<protein>
    <submittedName>
        <fullName evidence="10">Uncharacterized protein</fullName>
    </submittedName>
</protein>
<dbReference type="GO" id="GO:0005634">
    <property type="term" value="C:nucleus"/>
    <property type="evidence" value="ECO:0007669"/>
    <property type="project" value="UniProtKB-SubCell"/>
</dbReference>
<evidence type="ECO:0000313" key="10">
    <source>
        <dbReference type="EnsemblPlants" id="Solyc06g051665.1.1"/>
    </source>
</evidence>
<dbReference type="Pfam" id="PF13359">
    <property type="entry name" value="DDE_Tnp_4"/>
    <property type="match status" value="1"/>
</dbReference>
<evidence type="ECO:0000313" key="11">
    <source>
        <dbReference type="Proteomes" id="UP000004994"/>
    </source>
</evidence>
<dbReference type="PANTHER" id="PTHR22930:SF285">
    <property type="entry name" value="PROTEIN ALP1-LIKE"/>
    <property type="match status" value="1"/>
</dbReference>
<reference evidence="10" key="2">
    <citation type="submission" date="2019-01" db="UniProtKB">
        <authorList>
            <consortium name="EnsemblPlants"/>
        </authorList>
    </citation>
    <scope>IDENTIFICATION</scope>
    <source>
        <strain evidence="10">cv. Heinz 1706</strain>
    </source>
</reference>
<keyword evidence="6" id="KW-0378">Hydrolase</keyword>
<keyword evidence="11" id="KW-1185">Reference proteome</keyword>
<dbReference type="OMA" id="NERFRMI"/>
<keyword evidence="5" id="KW-0479">Metal-binding</keyword>
<evidence type="ECO:0000259" key="9">
    <source>
        <dbReference type="Pfam" id="PF26138"/>
    </source>
</evidence>
<dbReference type="PANTHER" id="PTHR22930">
    <property type="match status" value="1"/>
</dbReference>
<feature type="domain" description="DUF8040" evidence="9">
    <location>
        <begin position="48"/>
        <end position="140"/>
    </location>
</feature>
<evidence type="ECO:0000256" key="1">
    <source>
        <dbReference type="ARBA" id="ARBA00001968"/>
    </source>
</evidence>
<dbReference type="GO" id="GO:0004518">
    <property type="term" value="F:nuclease activity"/>
    <property type="evidence" value="ECO:0007669"/>
    <property type="project" value="UniProtKB-KW"/>
</dbReference>
<dbReference type="GO" id="GO:0046872">
    <property type="term" value="F:metal ion binding"/>
    <property type="evidence" value="ECO:0007669"/>
    <property type="project" value="UniProtKB-KW"/>
</dbReference>
<dbReference type="Pfam" id="PF26138">
    <property type="entry name" value="DUF8040"/>
    <property type="match status" value="1"/>
</dbReference>
<dbReference type="GO" id="GO:0016787">
    <property type="term" value="F:hydrolase activity"/>
    <property type="evidence" value="ECO:0007669"/>
    <property type="project" value="UniProtKB-KW"/>
</dbReference>
<dbReference type="AlphaFoldDB" id="A0A3Q7GTB0"/>
<evidence type="ECO:0000256" key="5">
    <source>
        <dbReference type="ARBA" id="ARBA00022723"/>
    </source>
</evidence>
<evidence type="ECO:0000256" key="3">
    <source>
        <dbReference type="ARBA" id="ARBA00006958"/>
    </source>
</evidence>
<dbReference type="STRING" id="4081.A0A3Q7GTB0"/>
<comment type="similarity">
    <text evidence="3">Belongs to the HARBI1 family.</text>
</comment>
<keyword evidence="7" id="KW-0539">Nucleus</keyword>
<dbReference type="InParanoid" id="A0A3Q7GTB0"/>
<comment type="subcellular location">
    <subcellularLocation>
        <location evidence="2">Nucleus</location>
    </subcellularLocation>
</comment>
<evidence type="ECO:0000256" key="6">
    <source>
        <dbReference type="ARBA" id="ARBA00022801"/>
    </source>
</evidence>
<reference evidence="10" key="1">
    <citation type="journal article" date="2012" name="Nature">
        <title>The tomato genome sequence provides insights into fleshy fruit evolution.</title>
        <authorList>
            <consortium name="Tomato Genome Consortium"/>
        </authorList>
    </citation>
    <scope>NUCLEOTIDE SEQUENCE [LARGE SCALE GENOMIC DNA]</scope>
    <source>
        <strain evidence="10">cv. Heinz 1706</strain>
    </source>
</reference>
<comment type="cofactor">
    <cofactor evidence="1">
        <name>a divalent metal cation</name>
        <dbReference type="ChEBI" id="CHEBI:60240"/>
    </cofactor>
</comment>
<organism evidence="10">
    <name type="scientific">Solanum lycopersicum</name>
    <name type="common">Tomato</name>
    <name type="synonym">Lycopersicon esculentum</name>
    <dbReference type="NCBI Taxonomy" id="4081"/>
    <lineage>
        <taxon>Eukaryota</taxon>
        <taxon>Viridiplantae</taxon>
        <taxon>Streptophyta</taxon>
        <taxon>Embryophyta</taxon>
        <taxon>Tracheophyta</taxon>
        <taxon>Spermatophyta</taxon>
        <taxon>Magnoliopsida</taxon>
        <taxon>eudicotyledons</taxon>
        <taxon>Gunneridae</taxon>
        <taxon>Pentapetalae</taxon>
        <taxon>asterids</taxon>
        <taxon>lamiids</taxon>
        <taxon>Solanales</taxon>
        <taxon>Solanaceae</taxon>
        <taxon>Solanoideae</taxon>
        <taxon>Solaneae</taxon>
        <taxon>Solanum</taxon>
        <taxon>Solanum subgen. Lycopersicon</taxon>
    </lineage>
</organism>